<evidence type="ECO:0000259" key="12">
    <source>
        <dbReference type="PROSITE" id="PS50141"/>
    </source>
</evidence>
<dbReference type="PROSITE" id="PS50141">
    <property type="entry name" value="A_DEAMIN_EDITASE"/>
    <property type="match status" value="1"/>
</dbReference>
<dbReference type="GO" id="GO:0003723">
    <property type="term" value="F:RNA binding"/>
    <property type="evidence" value="ECO:0007669"/>
    <property type="project" value="InterPro"/>
</dbReference>
<keyword evidence="1" id="KW-0819">tRNA processing</keyword>
<feature type="domain" description="A to I editase" evidence="12">
    <location>
        <begin position="61"/>
        <end position="253"/>
    </location>
</feature>
<comment type="similarity">
    <text evidence="7">Belongs to the ADAT1 family.</text>
</comment>
<evidence type="ECO:0000256" key="9">
    <source>
        <dbReference type="ARBA" id="ARBA00040502"/>
    </source>
</evidence>
<evidence type="ECO:0000313" key="14">
    <source>
        <dbReference type="RefSeq" id="XP_018495669.1"/>
    </source>
</evidence>
<evidence type="ECO:0000256" key="11">
    <source>
        <dbReference type="ARBA" id="ARBA00047635"/>
    </source>
</evidence>
<dbReference type="SMART" id="SM00552">
    <property type="entry name" value="ADEAMc"/>
    <property type="match status" value="1"/>
</dbReference>
<comment type="catalytic activity">
    <reaction evidence="11">
        <text>adenosine(37) in tRNA(Ala) + H2O + H(+) = inosine(37) in tRNA(Ala) + NH4(+)</text>
        <dbReference type="Rhea" id="RHEA:50968"/>
        <dbReference type="Rhea" id="RHEA-COMP:12855"/>
        <dbReference type="Rhea" id="RHEA-COMP:12856"/>
        <dbReference type="ChEBI" id="CHEBI:15377"/>
        <dbReference type="ChEBI" id="CHEBI:15378"/>
        <dbReference type="ChEBI" id="CHEBI:28938"/>
        <dbReference type="ChEBI" id="CHEBI:74411"/>
        <dbReference type="ChEBI" id="CHEBI:82852"/>
        <dbReference type="EC" id="3.5.4.34"/>
    </reaction>
</comment>
<dbReference type="PANTHER" id="PTHR46516">
    <property type="entry name" value="TRNA-SPECIFIC ADENOSINE DEAMINASE 1"/>
    <property type="match status" value="1"/>
</dbReference>
<dbReference type="Proteomes" id="UP000694867">
    <property type="component" value="Unplaced"/>
</dbReference>
<evidence type="ECO:0000256" key="4">
    <source>
        <dbReference type="ARBA" id="ARBA00022833"/>
    </source>
</evidence>
<dbReference type="CTD" id="23536"/>
<dbReference type="Pfam" id="PF02137">
    <property type="entry name" value="A_deamin"/>
    <property type="match status" value="1"/>
</dbReference>
<gene>
    <name evidence="14" type="primary">LOC108864460</name>
</gene>
<keyword evidence="3" id="KW-0378">Hydrolase</keyword>
<evidence type="ECO:0000313" key="13">
    <source>
        <dbReference type="Proteomes" id="UP000694867"/>
    </source>
</evidence>
<comment type="cofactor">
    <cofactor evidence="5">
        <name>1D-myo-inositol hexakisphosphate</name>
        <dbReference type="ChEBI" id="CHEBI:58130"/>
    </cofactor>
</comment>
<dbReference type="GeneID" id="108864460"/>
<evidence type="ECO:0000256" key="1">
    <source>
        <dbReference type="ARBA" id="ARBA00022694"/>
    </source>
</evidence>
<dbReference type="AlphaFoldDB" id="A0AAJ7L4M8"/>
<evidence type="ECO:0000256" key="3">
    <source>
        <dbReference type="ARBA" id="ARBA00022801"/>
    </source>
</evidence>
<evidence type="ECO:0000256" key="7">
    <source>
        <dbReference type="ARBA" id="ARBA00038326"/>
    </source>
</evidence>
<sequence length="389" mass="43226">MPGRDPGDDSASTLGNRVARLVVEAFEDLPRNGKPTLSEWSVLAGIVSVPTDISKAPVVLSLATGTKCLGKSERRPGLVSDSHAEVLSRRLLNQFLLNEVRKTYTSEDRGVSSYFSLKSSGLCEWRGKAASLYLFISQLPCGDASICDKDHSSSDADGDVHRTGAKPVKNGLQDPKLEGKLFHNIGLLRTKPGRGEPTDCMSCSDKIARWIACGVQGSLLSILLVGPIPLRGIVIGSPSIYDEVSLRRALVDRHQMPLEAVEFIYADECKFPHSRHGDLQRCSTSVLFGRDLKKAEVAVDGRRHGIIRKHLGTPKAELSICRHRILLTFREALGEILRSGRCENSVEGLRALSYMQLKSRRPLWLCERRKRFEHKMPQWTTKEDRDFSQ</sequence>
<reference evidence="14" key="1">
    <citation type="submission" date="2025-08" db="UniProtKB">
        <authorList>
            <consortium name="RefSeq"/>
        </authorList>
    </citation>
    <scope>IDENTIFICATION</scope>
</reference>
<keyword evidence="2" id="KW-0479">Metal-binding</keyword>
<evidence type="ECO:0000256" key="2">
    <source>
        <dbReference type="ARBA" id="ARBA00022723"/>
    </source>
</evidence>
<dbReference type="InterPro" id="IPR002466">
    <property type="entry name" value="A_deamin"/>
</dbReference>
<accession>A0AAJ7L4M8</accession>
<comment type="function">
    <text evidence="6">Specifically deaminates adenosine-37 to inosine in tRNA-Ala.</text>
</comment>
<dbReference type="GO" id="GO:0043829">
    <property type="term" value="F:tRNA-specific adenosine-37 deaminase activity"/>
    <property type="evidence" value="ECO:0007669"/>
    <property type="project" value="UniProtKB-EC"/>
</dbReference>
<evidence type="ECO:0000256" key="10">
    <source>
        <dbReference type="ARBA" id="ARBA00041760"/>
    </source>
</evidence>
<dbReference type="PANTHER" id="PTHR46516:SF1">
    <property type="entry name" value="TRNA-SPECIFIC ADENOSINE DEAMINASE 1"/>
    <property type="match status" value="1"/>
</dbReference>
<evidence type="ECO:0000256" key="6">
    <source>
        <dbReference type="ARBA" id="ARBA00037784"/>
    </source>
</evidence>
<keyword evidence="4" id="KW-0862">Zinc</keyword>
<protein>
    <recommendedName>
        <fullName evidence="9">tRNA-specific adenosine deaminase 1</fullName>
        <ecNumber evidence="8">3.5.4.34</ecNumber>
    </recommendedName>
    <alternativeName>
        <fullName evidence="10">tRNA-specific adenosine-37 deaminase</fullName>
    </alternativeName>
</protein>
<dbReference type="RefSeq" id="XP_018495669.1">
    <property type="nucleotide sequence ID" value="XM_018640153.1"/>
</dbReference>
<evidence type="ECO:0000256" key="8">
    <source>
        <dbReference type="ARBA" id="ARBA00038940"/>
    </source>
</evidence>
<organism evidence="13 14">
    <name type="scientific">Galendromus occidentalis</name>
    <name type="common">western predatory mite</name>
    <dbReference type="NCBI Taxonomy" id="34638"/>
    <lineage>
        <taxon>Eukaryota</taxon>
        <taxon>Metazoa</taxon>
        <taxon>Ecdysozoa</taxon>
        <taxon>Arthropoda</taxon>
        <taxon>Chelicerata</taxon>
        <taxon>Arachnida</taxon>
        <taxon>Acari</taxon>
        <taxon>Parasitiformes</taxon>
        <taxon>Mesostigmata</taxon>
        <taxon>Gamasina</taxon>
        <taxon>Phytoseioidea</taxon>
        <taxon>Phytoseiidae</taxon>
        <taxon>Typhlodrominae</taxon>
        <taxon>Galendromus</taxon>
    </lineage>
</organism>
<dbReference type="GO" id="GO:0008033">
    <property type="term" value="P:tRNA processing"/>
    <property type="evidence" value="ECO:0007669"/>
    <property type="project" value="UniProtKB-KW"/>
</dbReference>
<dbReference type="EC" id="3.5.4.34" evidence="8"/>
<dbReference type="GO" id="GO:0046872">
    <property type="term" value="F:metal ion binding"/>
    <property type="evidence" value="ECO:0007669"/>
    <property type="project" value="UniProtKB-KW"/>
</dbReference>
<evidence type="ECO:0000256" key="5">
    <source>
        <dbReference type="ARBA" id="ARBA00037026"/>
    </source>
</evidence>
<name>A0AAJ7L4M8_9ACAR</name>
<keyword evidence="13" id="KW-1185">Reference proteome</keyword>
<proteinExistence type="inferred from homology"/>
<dbReference type="KEGG" id="goe:108864460"/>